<evidence type="ECO:0000313" key="4">
    <source>
        <dbReference type="Proteomes" id="UP000008206"/>
    </source>
</evidence>
<feature type="domain" description="Terminase large subunit gp17-like C-terminal" evidence="2">
    <location>
        <begin position="322"/>
        <end position="465"/>
    </location>
</feature>
<dbReference type="InterPro" id="IPR035421">
    <property type="entry name" value="Terminase_6C"/>
</dbReference>
<sequence>MFRRNLTVKNKAKLAKKSGYTIKKLLPDDWISFANLCKIRSGTKVINFNPYDYQKTLIALIKTHHTIVIAKTRQLGITELIANYFLFKACHNEGYLGVIFSKTQSDTSNIAKRIRRQIDSLYEYIETKTDSLTDIELVNGGRLLFRNSTPNGARGLESVSDILYDESAFVDEIEEIYKSSIPCTTVVGSEARIIILSTPNGQSGWYWDKLSSNNGDRDILEICEQIRTEKIEPIQYWIDNNQWCKFIVHWLGHPKFSQQKETYLRDIKAQFDLPEDIIEQEYNLSFTHSEVIVFSSEIVRKNAIGQWENDPKSNCIYYFGIDTSLLGNDYTVCTILREIDNRYHLVKMYRQRKKTHEYNIYQIAELIKQYNPIIVGIEVNSSGQVYYEQLISQCCNICIEPIKTTSQSKPIMISKLTLAMEKQKIIYPNDRCIIDEFLSFRQNGNQLEAISGKHDDIIMSLAFAISVTPLSFNY</sequence>
<dbReference type="RefSeq" id="WP_013335137.1">
    <property type="nucleotide sequence ID" value="NC_014535.1"/>
</dbReference>
<evidence type="ECO:0000256" key="1">
    <source>
        <dbReference type="ARBA" id="ARBA00022612"/>
    </source>
</evidence>
<name>E0UP13_GLOV7</name>
<keyword evidence="1" id="KW-1188">Viral release from host cell</keyword>
<dbReference type="Pfam" id="PF17289">
    <property type="entry name" value="Terminase_6C"/>
    <property type="match status" value="1"/>
</dbReference>
<reference evidence="4" key="1">
    <citation type="journal article" date="2011" name="MBio">
        <title>Novel metabolic attributes of the genus Cyanothece, comprising a group of unicellular nitrogen-fixing Cyanobacteria.</title>
        <authorList>
            <person name="Bandyopadhyay A."/>
            <person name="Elvitigala T."/>
            <person name="Welsh E."/>
            <person name="Stockel J."/>
            <person name="Liberton M."/>
            <person name="Min H."/>
            <person name="Sherman L.A."/>
            <person name="Pakrasi H.B."/>
        </authorList>
    </citation>
    <scope>NUCLEOTIDE SEQUENCE [LARGE SCALE GENOMIC DNA]</scope>
    <source>
        <strain evidence="4">PCC 7822</strain>
        <plasmid evidence="4">Cy782206</plasmid>
    </source>
</reference>
<evidence type="ECO:0000313" key="3">
    <source>
        <dbReference type="EMBL" id="ADN18693.1"/>
    </source>
</evidence>
<dbReference type="AlphaFoldDB" id="E0UP13"/>
<dbReference type="OrthoDB" id="9768556at2"/>
<keyword evidence="3" id="KW-0614">Plasmid</keyword>
<keyword evidence="4" id="KW-1185">Reference proteome</keyword>
<dbReference type="Gene3D" id="3.30.420.240">
    <property type="match status" value="1"/>
</dbReference>
<accession>E0UP13</accession>
<dbReference type="Proteomes" id="UP000008206">
    <property type="component" value="Plasmid Cy782206"/>
</dbReference>
<geneLocation type="plasmid" evidence="3 4">
    <name>Cy782206</name>
</geneLocation>
<proteinExistence type="predicted"/>
<dbReference type="InterPro" id="IPR027417">
    <property type="entry name" value="P-loop_NTPase"/>
</dbReference>
<protein>
    <recommendedName>
        <fullName evidence="2">Terminase large subunit gp17-like C-terminal domain-containing protein</fullName>
    </recommendedName>
</protein>
<dbReference type="EMBL" id="CP002204">
    <property type="protein sequence ID" value="ADN18693.1"/>
    <property type="molecule type" value="Genomic_DNA"/>
</dbReference>
<evidence type="ECO:0000259" key="2">
    <source>
        <dbReference type="Pfam" id="PF17289"/>
    </source>
</evidence>
<dbReference type="KEGG" id="cyj:Cyan7822_6211"/>
<dbReference type="Gene3D" id="3.40.50.300">
    <property type="entry name" value="P-loop containing nucleotide triphosphate hydrolases"/>
    <property type="match status" value="1"/>
</dbReference>
<organism evidence="3 4">
    <name type="scientific">Gloeothece verrucosa (strain PCC 7822)</name>
    <name type="common">Cyanothece sp. (strain PCC 7822)</name>
    <dbReference type="NCBI Taxonomy" id="497965"/>
    <lineage>
        <taxon>Bacteria</taxon>
        <taxon>Bacillati</taxon>
        <taxon>Cyanobacteriota</taxon>
        <taxon>Cyanophyceae</taxon>
        <taxon>Oscillatoriophycideae</taxon>
        <taxon>Chroococcales</taxon>
        <taxon>Aphanothecaceae</taxon>
        <taxon>Gloeothece</taxon>
        <taxon>Gloeothece verrucosa</taxon>
    </lineage>
</organism>
<gene>
    <name evidence="3" type="ordered locus">Cyan7822_6211</name>
</gene>
<dbReference type="HOGENOM" id="CLU_575851_0_0_3"/>